<feature type="compositionally biased region" description="Low complexity" evidence="12">
    <location>
        <begin position="101"/>
        <end position="119"/>
    </location>
</feature>
<keyword evidence="8 11" id="KW-1133">Transmembrane helix</keyword>
<dbReference type="Proteomes" id="UP000294546">
    <property type="component" value="Unassembled WGS sequence"/>
</dbReference>
<evidence type="ECO:0000256" key="1">
    <source>
        <dbReference type="ARBA" id="ARBA00004651"/>
    </source>
</evidence>
<keyword evidence="6 11" id="KW-0812">Transmembrane</keyword>
<comment type="function">
    <text evidence="11">Involved in protein export. Participates in an early event of protein translocation.</text>
</comment>
<evidence type="ECO:0000256" key="7">
    <source>
        <dbReference type="ARBA" id="ARBA00022927"/>
    </source>
</evidence>
<sequence length="132" mass="13228">MLAKTVETMESLVLIVHVLLAAAIIALVLLQQGKGAEAGASFGGGASQTVFGSQGTSSFLGRVTAVLAAALFVTSFALAVFAKEKANSVNDAGIPSAEVIESAAETPSEPELPALEESSVPAESDVPTAGQQ</sequence>
<comment type="similarity">
    <text evidence="2 11">Belongs to the SecG family.</text>
</comment>
<dbReference type="Pfam" id="PF03840">
    <property type="entry name" value="SecG"/>
    <property type="match status" value="1"/>
</dbReference>
<comment type="caution">
    <text evidence="11">Lacks conserved residue(s) required for the propagation of feature annotation.</text>
</comment>
<keyword evidence="7 11" id="KW-0653">Protein transport</keyword>
<evidence type="ECO:0000256" key="9">
    <source>
        <dbReference type="ARBA" id="ARBA00023010"/>
    </source>
</evidence>
<dbReference type="GO" id="GO:0015450">
    <property type="term" value="F:protein-transporting ATPase activity"/>
    <property type="evidence" value="ECO:0007669"/>
    <property type="project" value="UniProtKB-UniRule"/>
</dbReference>
<dbReference type="GO" id="GO:0065002">
    <property type="term" value="P:intracellular protein transmembrane transport"/>
    <property type="evidence" value="ECO:0007669"/>
    <property type="project" value="TreeGrafter"/>
</dbReference>
<evidence type="ECO:0000256" key="4">
    <source>
        <dbReference type="ARBA" id="ARBA00022448"/>
    </source>
</evidence>
<comment type="subcellular location">
    <subcellularLocation>
        <location evidence="1 11">Cell membrane</location>
        <topology evidence="1 11">Multi-pass membrane protein</topology>
    </subcellularLocation>
</comment>
<evidence type="ECO:0000313" key="13">
    <source>
        <dbReference type="EMBL" id="TCK04966.1"/>
    </source>
</evidence>
<protein>
    <recommendedName>
        <fullName evidence="3 11">Protein-export membrane protein SecG</fullName>
    </recommendedName>
</protein>
<evidence type="ECO:0000256" key="3">
    <source>
        <dbReference type="ARBA" id="ARBA00017876"/>
    </source>
</evidence>
<dbReference type="GO" id="GO:0005886">
    <property type="term" value="C:plasma membrane"/>
    <property type="evidence" value="ECO:0007669"/>
    <property type="project" value="UniProtKB-SubCell"/>
</dbReference>
<gene>
    <name evidence="13" type="ORF">CLV83_3416</name>
</gene>
<proteinExistence type="inferred from homology"/>
<reference evidence="13 14" key="1">
    <citation type="submission" date="2019-03" db="EMBL/GenBank/DDBJ databases">
        <title>Genomic Encyclopedia of Archaeal and Bacterial Type Strains, Phase II (KMG-II): from individual species to whole genera.</title>
        <authorList>
            <person name="Goeker M."/>
        </authorList>
    </citation>
    <scope>NUCLEOTIDE SEQUENCE [LARGE SCALE GENOMIC DNA]</scope>
    <source>
        <strain evidence="13 14">DSM 27697</strain>
    </source>
</reference>
<evidence type="ECO:0000256" key="12">
    <source>
        <dbReference type="SAM" id="MobiDB-lite"/>
    </source>
</evidence>
<keyword evidence="14" id="KW-1185">Reference proteome</keyword>
<keyword evidence="10 11" id="KW-0472">Membrane</keyword>
<keyword evidence="5 11" id="KW-1003">Cell membrane</keyword>
<dbReference type="GO" id="GO:0009306">
    <property type="term" value="P:protein secretion"/>
    <property type="evidence" value="ECO:0007669"/>
    <property type="project" value="UniProtKB-UniRule"/>
</dbReference>
<dbReference type="PANTHER" id="PTHR34182:SF1">
    <property type="entry name" value="PROTEIN-EXPORT MEMBRANE PROTEIN SECG"/>
    <property type="match status" value="1"/>
</dbReference>
<evidence type="ECO:0000313" key="14">
    <source>
        <dbReference type="Proteomes" id="UP000294546"/>
    </source>
</evidence>
<organism evidence="13 14">
    <name type="scientific">Marinobacterium mangrovicola</name>
    <dbReference type="NCBI Taxonomy" id="1476959"/>
    <lineage>
        <taxon>Bacteria</taxon>
        <taxon>Pseudomonadati</taxon>
        <taxon>Pseudomonadota</taxon>
        <taxon>Gammaproteobacteria</taxon>
        <taxon>Oceanospirillales</taxon>
        <taxon>Oceanospirillaceae</taxon>
        <taxon>Marinobacterium</taxon>
    </lineage>
</organism>
<dbReference type="AlphaFoldDB" id="A0A4V2PDG0"/>
<dbReference type="InterPro" id="IPR004692">
    <property type="entry name" value="SecG"/>
</dbReference>
<evidence type="ECO:0000256" key="5">
    <source>
        <dbReference type="ARBA" id="ARBA00022475"/>
    </source>
</evidence>
<dbReference type="PANTHER" id="PTHR34182">
    <property type="entry name" value="PROTEIN-EXPORT MEMBRANE PROTEIN SECG"/>
    <property type="match status" value="1"/>
</dbReference>
<evidence type="ECO:0000256" key="11">
    <source>
        <dbReference type="RuleBase" id="RU365087"/>
    </source>
</evidence>
<keyword evidence="4 11" id="KW-0813">Transport</keyword>
<feature type="transmembrane region" description="Helical" evidence="11">
    <location>
        <begin position="59"/>
        <end position="81"/>
    </location>
</feature>
<feature type="region of interest" description="Disordered" evidence="12">
    <location>
        <begin position="100"/>
        <end position="132"/>
    </location>
</feature>
<evidence type="ECO:0000256" key="6">
    <source>
        <dbReference type="ARBA" id="ARBA00022692"/>
    </source>
</evidence>
<name>A0A4V2PDG0_9GAMM</name>
<dbReference type="PRINTS" id="PR01651">
    <property type="entry name" value="SECGEXPORT"/>
</dbReference>
<keyword evidence="9 11" id="KW-0811">Translocation</keyword>
<evidence type="ECO:0000256" key="10">
    <source>
        <dbReference type="ARBA" id="ARBA00023136"/>
    </source>
</evidence>
<evidence type="ECO:0000256" key="8">
    <source>
        <dbReference type="ARBA" id="ARBA00022989"/>
    </source>
</evidence>
<dbReference type="NCBIfam" id="TIGR00810">
    <property type="entry name" value="secG"/>
    <property type="match status" value="1"/>
</dbReference>
<comment type="caution">
    <text evidence="13">The sequence shown here is derived from an EMBL/GenBank/DDBJ whole genome shotgun (WGS) entry which is preliminary data.</text>
</comment>
<dbReference type="GO" id="GO:0043952">
    <property type="term" value="P:protein transport by the Sec complex"/>
    <property type="evidence" value="ECO:0007669"/>
    <property type="project" value="TreeGrafter"/>
</dbReference>
<evidence type="ECO:0000256" key="2">
    <source>
        <dbReference type="ARBA" id="ARBA00008445"/>
    </source>
</evidence>
<dbReference type="EMBL" id="SMFU01000010">
    <property type="protein sequence ID" value="TCK04966.1"/>
    <property type="molecule type" value="Genomic_DNA"/>
</dbReference>
<accession>A0A4V2PDG0</accession>